<dbReference type="RefSeq" id="WP_155339744.1">
    <property type="nucleotide sequence ID" value="NZ_BAAABN010000042.1"/>
</dbReference>
<keyword evidence="1" id="KW-0812">Transmembrane</keyword>
<organism evidence="2 3">
    <name type="scientific">Acrocarpospora corrugata</name>
    <dbReference type="NCBI Taxonomy" id="35763"/>
    <lineage>
        <taxon>Bacteria</taxon>
        <taxon>Bacillati</taxon>
        <taxon>Actinomycetota</taxon>
        <taxon>Actinomycetes</taxon>
        <taxon>Streptosporangiales</taxon>
        <taxon>Streptosporangiaceae</taxon>
        <taxon>Acrocarpospora</taxon>
    </lineage>
</organism>
<sequence length="217" mass="24044">MPRKARFWIVVAILVQVAWSLPVGAYFTYRWLAFDDPDTSHACVDSRGRTSTCLEGETTNMIVGIVFLVIGCVALAVALWLAVRWIRRGRREDYLREHGIPAQAIVVTAQATGTRVNGQPLWRLTLRVPDVPGLEFRHRTLSRVPQGATVTVAYDPARPGDPVILDDLRTVAASMSYPRTASDARIQRLTQLDALRGSGAISAAEFDRLKAEAMEED</sequence>
<gene>
    <name evidence="2" type="ORF">Acor_56600</name>
</gene>
<dbReference type="Proteomes" id="UP000334990">
    <property type="component" value="Unassembled WGS sequence"/>
</dbReference>
<evidence type="ECO:0008006" key="4">
    <source>
        <dbReference type="Google" id="ProtNLM"/>
    </source>
</evidence>
<evidence type="ECO:0000256" key="1">
    <source>
        <dbReference type="SAM" id="Phobius"/>
    </source>
</evidence>
<name>A0A5M3W473_9ACTN</name>
<protein>
    <recommendedName>
        <fullName evidence="4">SHOCT domain-containing protein</fullName>
    </recommendedName>
</protein>
<accession>A0A5M3W473</accession>
<evidence type="ECO:0000313" key="2">
    <source>
        <dbReference type="EMBL" id="GES03594.1"/>
    </source>
</evidence>
<proteinExistence type="predicted"/>
<keyword evidence="1" id="KW-0472">Membrane</keyword>
<keyword evidence="1" id="KW-1133">Transmembrane helix</keyword>
<keyword evidence="3" id="KW-1185">Reference proteome</keyword>
<feature type="transmembrane region" description="Helical" evidence="1">
    <location>
        <begin position="7"/>
        <end position="29"/>
    </location>
</feature>
<reference evidence="2 3" key="1">
    <citation type="submission" date="2019-10" db="EMBL/GenBank/DDBJ databases">
        <title>Whole genome shotgun sequence of Acrocarpospora corrugata NBRC 13972.</title>
        <authorList>
            <person name="Ichikawa N."/>
            <person name="Kimura A."/>
            <person name="Kitahashi Y."/>
            <person name="Komaki H."/>
            <person name="Oguchi A."/>
        </authorList>
    </citation>
    <scope>NUCLEOTIDE SEQUENCE [LARGE SCALE GENOMIC DNA]</scope>
    <source>
        <strain evidence="2 3">NBRC 13972</strain>
    </source>
</reference>
<comment type="caution">
    <text evidence="2">The sequence shown here is derived from an EMBL/GenBank/DDBJ whole genome shotgun (WGS) entry which is preliminary data.</text>
</comment>
<dbReference type="OrthoDB" id="3177792at2"/>
<evidence type="ECO:0000313" key="3">
    <source>
        <dbReference type="Proteomes" id="UP000334990"/>
    </source>
</evidence>
<dbReference type="EMBL" id="BLAD01000070">
    <property type="protein sequence ID" value="GES03594.1"/>
    <property type="molecule type" value="Genomic_DNA"/>
</dbReference>
<feature type="transmembrane region" description="Helical" evidence="1">
    <location>
        <begin position="61"/>
        <end position="83"/>
    </location>
</feature>
<dbReference type="AlphaFoldDB" id="A0A5M3W473"/>